<comment type="caution">
    <text evidence="2">The sequence shown here is derived from an EMBL/GenBank/DDBJ whole genome shotgun (WGS) entry which is preliminary data.</text>
</comment>
<organism evidence="2 3">
    <name type="scientific">Streptomyces varsoviensis</name>
    <dbReference type="NCBI Taxonomy" id="67373"/>
    <lineage>
        <taxon>Bacteria</taxon>
        <taxon>Bacillati</taxon>
        <taxon>Actinomycetota</taxon>
        <taxon>Actinomycetes</taxon>
        <taxon>Kitasatosporales</taxon>
        <taxon>Streptomycetaceae</taxon>
        <taxon>Streptomyces</taxon>
    </lineage>
</organism>
<keyword evidence="3" id="KW-1185">Reference proteome</keyword>
<evidence type="ECO:0000313" key="2">
    <source>
        <dbReference type="EMBL" id="KOG90813.1"/>
    </source>
</evidence>
<proteinExistence type="predicted"/>
<feature type="region of interest" description="Disordered" evidence="1">
    <location>
        <begin position="23"/>
        <end position="63"/>
    </location>
</feature>
<dbReference type="SUPFAM" id="SSF52343">
    <property type="entry name" value="Ferredoxin reductase-like, C-terminal NADP-linked domain"/>
    <property type="match status" value="1"/>
</dbReference>
<dbReference type="EMBL" id="LGUT01000546">
    <property type="protein sequence ID" value="KOG90813.1"/>
    <property type="molecule type" value="Genomic_DNA"/>
</dbReference>
<name>A0ABR5JBI0_9ACTN</name>
<feature type="compositionally biased region" description="Pro residues" evidence="1">
    <location>
        <begin position="32"/>
        <end position="42"/>
    </location>
</feature>
<reference evidence="2 3" key="1">
    <citation type="submission" date="2015-07" db="EMBL/GenBank/DDBJ databases">
        <authorList>
            <person name="Ju K.-S."/>
            <person name="Doroghazi J.R."/>
            <person name="Metcalf W.W."/>
        </authorList>
    </citation>
    <scope>NUCLEOTIDE SEQUENCE [LARGE SCALE GENOMIC DNA]</scope>
    <source>
        <strain evidence="2 3">NRRL B-3589</strain>
    </source>
</reference>
<gene>
    <name evidence="2" type="ORF">ADK38_06660</name>
</gene>
<dbReference type="Proteomes" id="UP000037020">
    <property type="component" value="Unassembled WGS sequence"/>
</dbReference>
<feature type="compositionally biased region" description="Low complexity" evidence="1">
    <location>
        <begin position="44"/>
        <end position="54"/>
    </location>
</feature>
<sequence length="63" mass="6506">MCGPEPFVAGAVDALAALEVPSERTHLERFRPPGPAPGPDPRPGADSPARAPRSVNGLQLVLP</sequence>
<accession>A0ABR5JBI0</accession>
<dbReference type="InterPro" id="IPR039261">
    <property type="entry name" value="FNR_nucleotide-bd"/>
</dbReference>
<dbReference type="Gene3D" id="3.40.50.80">
    <property type="entry name" value="Nucleotide-binding domain of ferredoxin-NADP reductase (FNR) module"/>
    <property type="match status" value="1"/>
</dbReference>
<evidence type="ECO:0000313" key="3">
    <source>
        <dbReference type="Proteomes" id="UP000037020"/>
    </source>
</evidence>
<protein>
    <recommendedName>
        <fullName evidence="4">Oxidoreductase</fullName>
    </recommendedName>
</protein>
<evidence type="ECO:0008006" key="4">
    <source>
        <dbReference type="Google" id="ProtNLM"/>
    </source>
</evidence>
<evidence type="ECO:0000256" key="1">
    <source>
        <dbReference type="SAM" id="MobiDB-lite"/>
    </source>
</evidence>